<sequence length="271" mass="30748">MKTESNFTKILKRKLLATFFTALFFSLAMGAFSLGVDGPYHKGNQFIGWSYVVFTYSGPIILVYGNLVSLALEHAQRKWFKGNQWLYILLHVVFGSASGLLFQQAGFAINGMAAALLYALVDRLLLLYKGPKRKKVYFFALIPILLSLIAWVTLEYTSPKIPPFTKEEAVKIAASDEGRALGTFPDKIGQREGIINDYRVTMKTEASELEKEKYLVVFTETWEGNGEKGVRSVSYVVEENFFQSQGEEGTVPPYYFDSDRKEQWTNQTFDE</sequence>
<feature type="transmembrane region" description="Helical" evidence="1">
    <location>
        <begin position="135"/>
        <end position="154"/>
    </location>
</feature>
<dbReference type="Proteomes" id="UP000287296">
    <property type="component" value="Unassembled WGS sequence"/>
</dbReference>
<dbReference type="AlphaFoldDB" id="A0A429X6J7"/>
<comment type="caution">
    <text evidence="2">The sequence shown here is derived from an EMBL/GenBank/DDBJ whole genome shotgun (WGS) entry which is preliminary data.</text>
</comment>
<dbReference type="RefSeq" id="WP_120117910.1">
    <property type="nucleotide sequence ID" value="NZ_QYTW02000014.1"/>
</dbReference>
<organism evidence="2 3">
    <name type="scientific">Siminovitchia terrae</name>
    <name type="common">Bacillus terrae</name>
    <dbReference type="NCBI Taxonomy" id="1914933"/>
    <lineage>
        <taxon>Bacteria</taxon>
        <taxon>Bacillati</taxon>
        <taxon>Bacillota</taxon>
        <taxon>Bacilli</taxon>
        <taxon>Bacillales</taxon>
        <taxon>Bacillaceae</taxon>
        <taxon>Siminovitchia</taxon>
    </lineage>
</organism>
<proteinExistence type="predicted"/>
<feature type="transmembrane region" description="Helical" evidence="1">
    <location>
        <begin position="84"/>
        <end position="102"/>
    </location>
</feature>
<evidence type="ECO:0000256" key="1">
    <source>
        <dbReference type="SAM" id="Phobius"/>
    </source>
</evidence>
<protein>
    <submittedName>
        <fullName evidence="2">Uncharacterized protein</fullName>
    </submittedName>
</protein>
<dbReference type="InterPro" id="IPR036259">
    <property type="entry name" value="MFS_trans_sf"/>
</dbReference>
<evidence type="ECO:0000313" key="3">
    <source>
        <dbReference type="Proteomes" id="UP000287296"/>
    </source>
</evidence>
<dbReference type="OrthoDB" id="2447037at2"/>
<keyword evidence="1" id="KW-0812">Transmembrane</keyword>
<keyword evidence="1" id="KW-1133">Transmembrane helix</keyword>
<feature type="transmembrane region" description="Helical" evidence="1">
    <location>
        <begin position="108"/>
        <end position="128"/>
    </location>
</feature>
<keyword evidence="1" id="KW-0472">Membrane</keyword>
<name>A0A429X6J7_SIMTE</name>
<reference evidence="2 3" key="1">
    <citation type="submission" date="2018-12" db="EMBL/GenBank/DDBJ databases">
        <authorList>
            <person name="Sun L."/>
            <person name="Chen Z."/>
        </authorList>
    </citation>
    <scope>NUCLEOTIDE SEQUENCE [LARGE SCALE GENOMIC DNA]</scope>
    <source>
        <strain evidence="2 3">LMG 29736</strain>
    </source>
</reference>
<accession>A0A429X6J7</accession>
<evidence type="ECO:0000313" key="2">
    <source>
        <dbReference type="EMBL" id="RST59058.1"/>
    </source>
</evidence>
<dbReference type="EMBL" id="QYTW02000014">
    <property type="protein sequence ID" value="RST59058.1"/>
    <property type="molecule type" value="Genomic_DNA"/>
</dbReference>
<dbReference type="SUPFAM" id="SSF103473">
    <property type="entry name" value="MFS general substrate transporter"/>
    <property type="match status" value="1"/>
</dbReference>
<feature type="transmembrane region" description="Helical" evidence="1">
    <location>
        <begin position="46"/>
        <end position="72"/>
    </location>
</feature>
<gene>
    <name evidence="2" type="ORF">D5F11_014340</name>
</gene>